<dbReference type="Proteomes" id="UP000326877">
    <property type="component" value="Unassembled WGS sequence"/>
</dbReference>
<dbReference type="PROSITE" id="PS50850">
    <property type="entry name" value="MFS"/>
    <property type="match status" value="1"/>
</dbReference>
<dbReference type="GO" id="GO:0016020">
    <property type="term" value="C:membrane"/>
    <property type="evidence" value="ECO:0007669"/>
    <property type="project" value="UniProtKB-SubCell"/>
</dbReference>
<evidence type="ECO:0000256" key="5">
    <source>
        <dbReference type="SAM" id="Phobius"/>
    </source>
</evidence>
<dbReference type="SUPFAM" id="SSF103473">
    <property type="entry name" value="MFS general substrate transporter"/>
    <property type="match status" value="1"/>
</dbReference>
<dbReference type="PANTHER" id="PTHR23502:SF143">
    <property type="entry name" value="MULTIDRUG TRANSPORTER, PUTATIVE (AFU_ORTHOLOGUE AFUA_7G04900)-RELATED"/>
    <property type="match status" value="1"/>
</dbReference>
<comment type="subcellular location">
    <subcellularLocation>
        <location evidence="1">Membrane</location>
        <topology evidence="1">Multi-pass membrane protein</topology>
    </subcellularLocation>
</comment>
<evidence type="ECO:0000313" key="7">
    <source>
        <dbReference type="EMBL" id="KAE8395476.1"/>
    </source>
</evidence>
<evidence type="ECO:0000256" key="2">
    <source>
        <dbReference type="ARBA" id="ARBA00022692"/>
    </source>
</evidence>
<evidence type="ECO:0000256" key="3">
    <source>
        <dbReference type="ARBA" id="ARBA00022989"/>
    </source>
</evidence>
<feature type="domain" description="Major facilitator superfamily (MFS) profile" evidence="6">
    <location>
        <begin position="1"/>
        <end position="97"/>
    </location>
</feature>
<dbReference type="OrthoDB" id="4500061at2759"/>
<dbReference type="InterPro" id="IPR020846">
    <property type="entry name" value="MFS_dom"/>
</dbReference>
<dbReference type="InterPro" id="IPR036259">
    <property type="entry name" value="MFS_trans_sf"/>
</dbReference>
<dbReference type="AlphaFoldDB" id="A0A5N7CMQ9"/>
<feature type="transmembrane region" description="Helical" evidence="5">
    <location>
        <begin position="23"/>
        <end position="42"/>
    </location>
</feature>
<dbReference type="PANTHER" id="PTHR23502">
    <property type="entry name" value="MAJOR FACILITATOR SUPERFAMILY"/>
    <property type="match status" value="1"/>
</dbReference>
<proteinExistence type="predicted"/>
<dbReference type="Pfam" id="PF07690">
    <property type="entry name" value="MFS_1"/>
    <property type="match status" value="1"/>
</dbReference>
<evidence type="ECO:0000259" key="6">
    <source>
        <dbReference type="PROSITE" id="PS50850"/>
    </source>
</evidence>
<dbReference type="InterPro" id="IPR011701">
    <property type="entry name" value="MFS"/>
</dbReference>
<accession>A0A5N7CMQ9</accession>
<reference evidence="7" key="1">
    <citation type="submission" date="2019-04" db="EMBL/GenBank/DDBJ databases">
        <title>Friends and foes A comparative genomics studyof 23 Aspergillus species from section Flavi.</title>
        <authorList>
            <consortium name="DOE Joint Genome Institute"/>
            <person name="Kjaerbolling I."/>
            <person name="Vesth T."/>
            <person name="Frisvad J.C."/>
            <person name="Nybo J.L."/>
            <person name="Theobald S."/>
            <person name="Kildgaard S."/>
            <person name="Isbrandt T."/>
            <person name="Kuo A."/>
            <person name="Sato A."/>
            <person name="Lyhne E.K."/>
            <person name="Kogle M.E."/>
            <person name="Wiebenga A."/>
            <person name="Kun R.S."/>
            <person name="Lubbers R.J."/>
            <person name="Makela M.R."/>
            <person name="Barry K."/>
            <person name="Chovatia M."/>
            <person name="Clum A."/>
            <person name="Daum C."/>
            <person name="Haridas S."/>
            <person name="He G."/>
            <person name="LaButti K."/>
            <person name="Lipzen A."/>
            <person name="Mondo S."/>
            <person name="Riley R."/>
            <person name="Salamov A."/>
            <person name="Simmons B.A."/>
            <person name="Magnuson J.K."/>
            <person name="Henrissat B."/>
            <person name="Mortensen U.H."/>
            <person name="Larsen T.O."/>
            <person name="Devries R.P."/>
            <person name="Grigoriev I.V."/>
            <person name="Machida M."/>
            <person name="Baker S.E."/>
            <person name="Andersen M.R."/>
        </authorList>
    </citation>
    <scope>NUCLEOTIDE SEQUENCE [LARGE SCALE GENOMIC DNA]</scope>
    <source>
        <strain evidence="7">IBT 14317</strain>
    </source>
</reference>
<sequence length="97" mass="10312">MVAPALSQLGVDLHMQSDIEVELALSIFILAYAIGPLFFGPVSEIYGRVHVLQVSNLWYFAWNLGCGFAQDPAQLFVFRFLAGIGGSAPVALGGGAI</sequence>
<dbReference type="Gene3D" id="1.20.1720.10">
    <property type="entry name" value="Multidrug resistance protein D"/>
    <property type="match status" value="1"/>
</dbReference>
<name>A0A5N7CMQ9_PETAA</name>
<organism evidence="7">
    <name type="scientific">Petromyces alliaceus</name>
    <name type="common">Aspergillus alliaceus</name>
    <dbReference type="NCBI Taxonomy" id="209559"/>
    <lineage>
        <taxon>Eukaryota</taxon>
        <taxon>Fungi</taxon>
        <taxon>Dikarya</taxon>
        <taxon>Ascomycota</taxon>
        <taxon>Pezizomycotina</taxon>
        <taxon>Eurotiomycetes</taxon>
        <taxon>Eurotiomycetidae</taxon>
        <taxon>Eurotiales</taxon>
        <taxon>Aspergillaceae</taxon>
        <taxon>Aspergillus</taxon>
        <taxon>Aspergillus subgen. Circumdati</taxon>
    </lineage>
</organism>
<feature type="non-terminal residue" evidence="7">
    <location>
        <position position="97"/>
    </location>
</feature>
<dbReference type="EMBL" id="ML735218">
    <property type="protein sequence ID" value="KAE8395476.1"/>
    <property type="molecule type" value="Genomic_DNA"/>
</dbReference>
<keyword evidence="2 5" id="KW-0812">Transmembrane</keyword>
<dbReference type="GO" id="GO:0022857">
    <property type="term" value="F:transmembrane transporter activity"/>
    <property type="evidence" value="ECO:0007669"/>
    <property type="project" value="InterPro"/>
</dbReference>
<evidence type="ECO:0000256" key="1">
    <source>
        <dbReference type="ARBA" id="ARBA00004141"/>
    </source>
</evidence>
<evidence type="ECO:0000256" key="4">
    <source>
        <dbReference type="ARBA" id="ARBA00023136"/>
    </source>
</evidence>
<keyword evidence="4 5" id="KW-0472">Membrane</keyword>
<protein>
    <submittedName>
        <fullName evidence="7">Major facilitator superfamily domain-containing protein</fullName>
    </submittedName>
</protein>
<keyword evidence="3 5" id="KW-1133">Transmembrane helix</keyword>
<gene>
    <name evidence="7" type="ORF">BDV23DRAFT_145046</name>
</gene>